<dbReference type="Pfam" id="PF02154">
    <property type="entry name" value="FliM"/>
    <property type="match status" value="1"/>
</dbReference>
<keyword evidence="7" id="KW-0283">Flagellar rotation</keyword>
<dbReference type="Gene3D" id="3.40.1550.10">
    <property type="entry name" value="CheC-like"/>
    <property type="match status" value="1"/>
</dbReference>
<reference evidence="13" key="1">
    <citation type="journal article" date="2019" name="Int. J. Syst. Evol. Microbiol.">
        <title>The Global Catalogue of Microorganisms (GCM) 10K type strain sequencing project: providing services to taxonomists for standard genome sequencing and annotation.</title>
        <authorList>
            <consortium name="The Broad Institute Genomics Platform"/>
            <consortium name="The Broad Institute Genome Sequencing Center for Infectious Disease"/>
            <person name="Wu L."/>
            <person name="Ma J."/>
        </authorList>
    </citation>
    <scope>NUCLEOTIDE SEQUENCE [LARGE SCALE GENOMIC DNA]</scope>
    <source>
        <strain evidence="13">KCTC 42644</strain>
    </source>
</reference>
<evidence type="ECO:0000313" key="12">
    <source>
        <dbReference type="EMBL" id="MFC3714120.1"/>
    </source>
</evidence>
<accession>A0ABV7XD73</accession>
<dbReference type="RefSeq" id="WP_380863255.1">
    <property type="nucleotide sequence ID" value="NZ_JBHRXV010000011.1"/>
</dbReference>
<dbReference type="CDD" id="cd17908">
    <property type="entry name" value="FliM"/>
    <property type="match status" value="1"/>
</dbReference>
<evidence type="ECO:0000256" key="6">
    <source>
        <dbReference type="ARBA" id="ARBA00022500"/>
    </source>
</evidence>
<evidence type="ECO:0000256" key="10">
    <source>
        <dbReference type="ARBA" id="ARBA00025044"/>
    </source>
</evidence>
<dbReference type="PANTHER" id="PTHR30034">
    <property type="entry name" value="FLAGELLAR MOTOR SWITCH PROTEIN FLIM"/>
    <property type="match status" value="1"/>
</dbReference>
<keyword evidence="13" id="KW-1185">Reference proteome</keyword>
<dbReference type="InterPro" id="IPR036429">
    <property type="entry name" value="SpoA-like_sf"/>
</dbReference>
<dbReference type="SUPFAM" id="SSF103039">
    <property type="entry name" value="CheC-like"/>
    <property type="match status" value="1"/>
</dbReference>
<evidence type="ECO:0000256" key="3">
    <source>
        <dbReference type="ARBA" id="ARBA00011049"/>
    </source>
</evidence>
<keyword evidence="12" id="KW-0969">Cilium</keyword>
<sequence>MSKTAKAADPVAFEEATPAPAGGVQPFTFGTEAFRPTAALPALDRMSERMARRVRDVIEPFARVKPRVSAAPVAIRRFETWRTEKPEFTSLHLYRFRPLKGGMLLAVEPEFVSWLVDAFYGGTGAVAPKKTPEFTPTEERLVVRLADAFTTALADVWTEVMPVSMQITSRETNTAYATLVRREDPVAVASYTIVTGGFRPTTVDVLYPVSSLRAVEGELTSKVLDDGGFVGNEWRERLVGALGNVRVQARSVLARPTMKFPELMKLAPGDIIPIDVPGMVPLLVEGRIVAEGSIGEVGEQAALRIQRVNLRSIA</sequence>
<comment type="function">
    <text evidence="10">FliM is one of three proteins (FliG, FliN, FliM) that forms the rotor-mounted switch complex (C ring), located at the base of the basal body. This complex interacts with the CheY and CheZ chemotaxis proteins, in addition to contacting components of the motor that determine the direction of flagellar rotation.</text>
</comment>
<evidence type="ECO:0000256" key="7">
    <source>
        <dbReference type="ARBA" id="ARBA00022779"/>
    </source>
</evidence>
<proteinExistence type="inferred from homology"/>
<comment type="subcellular location">
    <subcellularLocation>
        <location evidence="1">Bacterial flagellum basal body</location>
    </subcellularLocation>
    <subcellularLocation>
        <location evidence="2">Cell membrane</location>
        <topology evidence="2">Peripheral membrane protein</topology>
    </subcellularLocation>
</comment>
<keyword evidence="5" id="KW-1003">Cell membrane</keyword>
<keyword evidence="12" id="KW-0282">Flagellum</keyword>
<keyword evidence="8" id="KW-0472">Membrane</keyword>
<evidence type="ECO:0000259" key="11">
    <source>
        <dbReference type="Pfam" id="PF01052"/>
    </source>
</evidence>
<evidence type="ECO:0000256" key="9">
    <source>
        <dbReference type="ARBA" id="ARBA00023143"/>
    </source>
</evidence>
<dbReference type="EMBL" id="JBHRXV010000011">
    <property type="protein sequence ID" value="MFC3714120.1"/>
    <property type="molecule type" value="Genomic_DNA"/>
</dbReference>
<evidence type="ECO:0000313" key="13">
    <source>
        <dbReference type="Proteomes" id="UP001595615"/>
    </source>
</evidence>
<dbReference type="InterPro" id="IPR001689">
    <property type="entry name" value="Flag_FliM"/>
</dbReference>
<dbReference type="Pfam" id="PF01052">
    <property type="entry name" value="FliMN_C"/>
    <property type="match status" value="1"/>
</dbReference>
<dbReference type="InterPro" id="IPR028976">
    <property type="entry name" value="CheC-like_sf"/>
</dbReference>
<keyword evidence="6" id="KW-0145">Chemotaxis</keyword>
<evidence type="ECO:0000256" key="5">
    <source>
        <dbReference type="ARBA" id="ARBA00022475"/>
    </source>
</evidence>
<gene>
    <name evidence="12" type="ORF">ACFOMD_16230</name>
</gene>
<keyword evidence="12" id="KW-0966">Cell projection</keyword>
<dbReference type="SUPFAM" id="SSF101801">
    <property type="entry name" value="Surface presentation of antigens (SPOA)"/>
    <property type="match status" value="1"/>
</dbReference>
<comment type="caution">
    <text evidence="12">The sequence shown here is derived from an EMBL/GenBank/DDBJ whole genome shotgun (WGS) entry which is preliminary data.</text>
</comment>
<name>A0ABV7XD73_9SPHN</name>
<organism evidence="12 13">
    <name type="scientific">Sphingoaurantiacus capsulatus</name>
    <dbReference type="NCBI Taxonomy" id="1771310"/>
    <lineage>
        <taxon>Bacteria</taxon>
        <taxon>Pseudomonadati</taxon>
        <taxon>Pseudomonadota</taxon>
        <taxon>Alphaproteobacteria</taxon>
        <taxon>Sphingomonadales</taxon>
        <taxon>Sphingosinicellaceae</taxon>
        <taxon>Sphingoaurantiacus</taxon>
    </lineage>
</organism>
<dbReference type="PANTHER" id="PTHR30034:SF6">
    <property type="entry name" value="YOP PROTEINS TRANSLOCATION PROTEIN Q"/>
    <property type="match status" value="1"/>
</dbReference>
<protein>
    <recommendedName>
        <fullName evidence="4">Flagellar motor switch protein FliM</fullName>
    </recommendedName>
</protein>
<dbReference type="Proteomes" id="UP001595615">
    <property type="component" value="Unassembled WGS sequence"/>
</dbReference>
<dbReference type="Gene3D" id="2.30.330.10">
    <property type="entry name" value="SpoA-like"/>
    <property type="match status" value="1"/>
</dbReference>
<evidence type="ECO:0000256" key="8">
    <source>
        <dbReference type="ARBA" id="ARBA00023136"/>
    </source>
</evidence>
<keyword evidence="9" id="KW-0975">Bacterial flagellum</keyword>
<feature type="domain" description="Flagellar motor switch protein FliN-like C-terminal" evidence="11">
    <location>
        <begin position="242"/>
        <end position="308"/>
    </location>
</feature>
<dbReference type="InterPro" id="IPR001543">
    <property type="entry name" value="FliN-like_C"/>
</dbReference>
<comment type="similarity">
    <text evidence="3">Belongs to the FliM family.</text>
</comment>
<evidence type="ECO:0000256" key="2">
    <source>
        <dbReference type="ARBA" id="ARBA00004202"/>
    </source>
</evidence>
<evidence type="ECO:0000256" key="4">
    <source>
        <dbReference type="ARBA" id="ARBA00021898"/>
    </source>
</evidence>
<evidence type="ECO:0000256" key="1">
    <source>
        <dbReference type="ARBA" id="ARBA00004117"/>
    </source>
</evidence>